<dbReference type="OrthoDB" id="9772751at2"/>
<keyword evidence="3" id="KW-0489">Methyltransferase</keyword>
<protein>
    <submittedName>
        <fullName evidence="3">Class I SAM-dependent methyltransferase</fullName>
    </submittedName>
</protein>
<dbReference type="RefSeq" id="WP_136830243.1">
    <property type="nucleotide sequence ID" value="NZ_SWBM01000001.1"/>
</dbReference>
<dbReference type="SUPFAM" id="SSF53335">
    <property type="entry name" value="S-adenosyl-L-methionine-dependent methyltransferases"/>
    <property type="match status" value="1"/>
</dbReference>
<dbReference type="PANTHER" id="PTHR44068:SF11">
    <property type="entry name" value="GERANYL DIPHOSPHATE 2-C-METHYLTRANSFERASE"/>
    <property type="match status" value="1"/>
</dbReference>
<dbReference type="Proteomes" id="UP000307756">
    <property type="component" value="Unassembled WGS sequence"/>
</dbReference>
<dbReference type="GO" id="GO:0032259">
    <property type="term" value="P:methylation"/>
    <property type="evidence" value="ECO:0007669"/>
    <property type="project" value="UniProtKB-KW"/>
</dbReference>
<dbReference type="GO" id="GO:0008757">
    <property type="term" value="F:S-adenosylmethionine-dependent methyltransferase activity"/>
    <property type="evidence" value="ECO:0007669"/>
    <property type="project" value="InterPro"/>
</dbReference>
<dbReference type="AlphaFoldDB" id="A0A4U1D9Z3"/>
<dbReference type="EMBL" id="SWBM01000001">
    <property type="protein sequence ID" value="TKC19332.1"/>
    <property type="molecule type" value="Genomic_DNA"/>
</dbReference>
<dbReference type="PANTHER" id="PTHR44068">
    <property type="entry name" value="ZGC:194242"/>
    <property type="match status" value="1"/>
</dbReference>
<organism evidence="3 4">
    <name type="scientific">Robertmurraya kyonggiensis</name>
    <dbReference type="NCBI Taxonomy" id="1037680"/>
    <lineage>
        <taxon>Bacteria</taxon>
        <taxon>Bacillati</taxon>
        <taxon>Bacillota</taxon>
        <taxon>Bacilli</taxon>
        <taxon>Bacillales</taxon>
        <taxon>Bacillaceae</taxon>
        <taxon>Robertmurraya</taxon>
    </lineage>
</organism>
<name>A0A4U1D9Z3_9BACI</name>
<dbReference type="InterPro" id="IPR029063">
    <property type="entry name" value="SAM-dependent_MTases_sf"/>
</dbReference>
<evidence type="ECO:0000313" key="3">
    <source>
        <dbReference type="EMBL" id="TKC19332.1"/>
    </source>
</evidence>
<keyword evidence="1 3" id="KW-0808">Transferase</keyword>
<evidence type="ECO:0000259" key="2">
    <source>
        <dbReference type="Pfam" id="PF08241"/>
    </source>
</evidence>
<dbReference type="InterPro" id="IPR050447">
    <property type="entry name" value="Erg6_SMT_methyltransf"/>
</dbReference>
<dbReference type="InterPro" id="IPR013216">
    <property type="entry name" value="Methyltransf_11"/>
</dbReference>
<gene>
    <name evidence="3" type="ORF">FA727_07275</name>
</gene>
<proteinExistence type="predicted"/>
<accession>A0A4U1D9Z3</accession>
<dbReference type="Gene3D" id="3.40.50.150">
    <property type="entry name" value="Vaccinia Virus protein VP39"/>
    <property type="match status" value="1"/>
</dbReference>
<feature type="domain" description="Methyltransferase type 11" evidence="2">
    <location>
        <begin position="67"/>
        <end position="161"/>
    </location>
</feature>
<dbReference type="CDD" id="cd02440">
    <property type="entry name" value="AdoMet_MTases"/>
    <property type="match status" value="1"/>
</dbReference>
<comment type="caution">
    <text evidence="3">The sequence shown here is derived from an EMBL/GenBank/DDBJ whole genome shotgun (WGS) entry which is preliminary data.</text>
</comment>
<dbReference type="Pfam" id="PF08241">
    <property type="entry name" value="Methyltransf_11"/>
    <property type="match status" value="1"/>
</dbReference>
<keyword evidence="4" id="KW-1185">Reference proteome</keyword>
<reference evidence="3 4" key="1">
    <citation type="journal article" date="2011" name="J. Microbiol.">
        <title>Bacillus kyonggiensis sp. nov., isolated from soil of a lettuce field.</title>
        <authorList>
            <person name="Dong K."/>
            <person name="Lee S."/>
        </authorList>
    </citation>
    <scope>NUCLEOTIDE SEQUENCE [LARGE SCALE GENOMIC DNA]</scope>
    <source>
        <strain evidence="3 4">NB22</strain>
    </source>
</reference>
<evidence type="ECO:0000256" key="1">
    <source>
        <dbReference type="ARBA" id="ARBA00022679"/>
    </source>
</evidence>
<evidence type="ECO:0000313" key="4">
    <source>
        <dbReference type="Proteomes" id="UP000307756"/>
    </source>
</evidence>
<sequence length="253" mass="28492">MKKNLSYIEINSKMWDVWASEGGDWSIPISHEDFIKATQGIFEIYLTPCKPVPKDWFIPLDGAKVLGLASGGGQQCPVFAAQNAKVTVFDNSDKQLEMEQMVSEREGYTIEIIKGDMSKQLPFEDDTFDMIFHPVSNCYVEDVEHVWRESFRVLKKGGVLLSGFTNPALYLFGEGEEELKVVDKLPYNGMESSSKNVDELIVASGVQFSHSLETQIGGQLKAGFQLKELYEDKHHKGILTEYMPCYIATKSVK</sequence>